<protein>
    <submittedName>
        <fullName evidence="1">Uncharacterized protein</fullName>
    </submittedName>
</protein>
<gene>
    <name evidence="1" type="ORF">FA95DRAFT_1564648</name>
</gene>
<name>A0ACB8REL8_9AGAM</name>
<evidence type="ECO:0000313" key="1">
    <source>
        <dbReference type="EMBL" id="KAI0042126.1"/>
    </source>
</evidence>
<reference evidence="1" key="1">
    <citation type="submission" date="2021-02" db="EMBL/GenBank/DDBJ databases">
        <authorList>
            <consortium name="DOE Joint Genome Institute"/>
            <person name="Ahrendt S."/>
            <person name="Looney B.P."/>
            <person name="Miyauchi S."/>
            <person name="Morin E."/>
            <person name="Drula E."/>
            <person name="Courty P.E."/>
            <person name="Chicoki N."/>
            <person name="Fauchery L."/>
            <person name="Kohler A."/>
            <person name="Kuo A."/>
            <person name="Labutti K."/>
            <person name="Pangilinan J."/>
            <person name="Lipzen A."/>
            <person name="Riley R."/>
            <person name="Andreopoulos W."/>
            <person name="He G."/>
            <person name="Johnson J."/>
            <person name="Barry K.W."/>
            <person name="Grigoriev I.V."/>
            <person name="Nagy L."/>
            <person name="Hibbett D."/>
            <person name="Henrissat B."/>
            <person name="Matheny P.B."/>
            <person name="Labbe J."/>
            <person name="Martin F."/>
        </authorList>
    </citation>
    <scope>NUCLEOTIDE SEQUENCE</scope>
    <source>
        <strain evidence="1">FP105234-sp</strain>
    </source>
</reference>
<sequence length="114" mass="12540">MTSDSESVHKASDWRRANFVFAKPARAEYSVPRLAGKHPRTRPSIRTKQSKATSAPTHAHNTPRTAHPFVPQSIPRPDVTDPRRLRARGPQASGSASLRKIIGAPTKISEDVRA</sequence>
<comment type="caution">
    <text evidence="1">The sequence shown here is derived from an EMBL/GenBank/DDBJ whole genome shotgun (WGS) entry which is preliminary data.</text>
</comment>
<organism evidence="1 2">
    <name type="scientific">Auriscalpium vulgare</name>
    <dbReference type="NCBI Taxonomy" id="40419"/>
    <lineage>
        <taxon>Eukaryota</taxon>
        <taxon>Fungi</taxon>
        <taxon>Dikarya</taxon>
        <taxon>Basidiomycota</taxon>
        <taxon>Agaricomycotina</taxon>
        <taxon>Agaricomycetes</taxon>
        <taxon>Russulales</taxon>
        <taxon>Auriscalpiaceae</taxon>
        <taxon>Auriscalpium</taxon>
    </lineage>
</organism>
<accession>A0ACB8REL8</accession>
<dbReference type="EMBL" id="MU276083">
    <property type="protein sequence ID" value="KAI0042126.1"/>
    <property type="molecule type" value="Genomic_DNA"/>
</dbReference>
<reference evidence="1" key="2">
    <citation type="journal article" date="2022" name="New Phytol.">
        <title>Evolutionary transition to the ectomycorrhizal habit in the genomes of a hyperdiverse lineage of mushroom-forming fungi.</title>
        <authorList>
            <person name="Looney B."/>
            <person name="Miyauchi S."/>
            <person name="Morin E."/>
            <person name="Drula E."/>
            <person name="Courty P.E."/>
            <person name="Kohler A."/>
            <person name="Kuo A."/>
            <person name="LaButti K."/>
            <person name="Pangilinan J."/>
            <person name="Lipzen A."/>
            <person name="Riley R."/>
            <person name="Andreopoulos W."/>
            <person name="He G."/>
            <person name="Johnson J."/>
            <person name="Nolan M."/>
            <person name="Tritt A."/>
            <person name="Barry K.W."/>
            <person name="Grigoriev I.V."/>
            <person name="Nagy L.G."/>
            <person name="Hibbett D."/>
            <person name="Henrissat B."/>
            <person name="Matheny P.B."/>
            <person name="Labbe J."/>
            <person name="Martin F.M."/>
        </authorList>
    </citation>
    <scope>NUCLEOTIDE SEQUENCE</scope>
    <source>
        <strain evidence="1">FP105234-sp</strain>
    </source>
</reference>
<dbReference type="Proteomes" id="UP000814033">
    <property type="component" value="Unassembled WGS sequence"/>
</dbReference>
<evidence type="ECO:0000313" key="2">
    <source>
        <dbReference type="Proteomes" id="UP000814033"/>
    </source>
</evidence>
<keyword evidence="2" id="KW-1185">Reference proteome</keyword>
<proteinExistence type="predicted"/>